<dbReference type="Proteomes" id="UP001489509">
    <property type="component" value="Unassembled WGS sequence"/>
</dbReference>
<gene>
    <name evidence="1" type="ORF">WMO26_12805</name>
</gene>
<dbReference type="EMBL" id="JBBMFD010000037">
    <property type="protein sequence ID" value="MEQ2441710.1"/>
    <property type="molecule type" value="Genomic_DNA"/>
</dbReference>
<dbReference type="RefSeq" id="WP_349220971.1">
    <property type="nucleotide sequence ID" value="NZ_JBBMFD010000037.1"/>
</dbReference>
<proteinExistence type="predicted"/>
<protein>
    <recommendedName>
        <fullName evidence="3">Phage tail protein</fullName>
    </recommendedName>
</protein>
<evidence type="ECO:0000313" key="2">
    <source>
        <dbReference type="Proteomes" id="UP001489509"/>
    </source>
</evidence>
<evidence type="ECO:0008006" key="3">
    <source>
        <dbReference type="Google" id="ProtNLM"/>
    </source>
</evidence>
<name>A0ABV1E319_9FIRM</name>
<accession>A0ABV1E319</accession>
<keyword evidence="2" id="KW-1185">Reference proteome</keyword>
<comment type="caution">
    <text evidence="1">The sequence shown here is derived from an EMBL/GenBank/DDBJ whole genome shotgun (WGS) entry which is preliminary data.</text>
</comment>
<organism evidence="1 2">
    <name type="scientific">Solibaculum intestinale</name>
    <dbReference type="NCBI Taxonomy" id="3133165"/>
    <lineage>
        <taxon>Bacteria</taxon>
        <taxon>Bacillati</taxon>
        <taxon>Bacillota</taxon>
        <taxon>Clostridia</taxon>
        <taxon>Eubacteriales</taxon>
        <taxon>Oscillospiraceae</taxon>
        <taxon>Solibaculum</taxon>
    </lineage>
</organism>
<reference evidence="1 2" key="1">
    <citation type="submission" date="2024-03" db="EMBL/GenBank/DDBJ databases">
        <title>Human intestinal bacterial collection.</title>
        <authorList>
            <person name="Pauvert C."/>
            <person name="Hitch T.C.A."/>
            <person name="Clavel T."/>
        </authorList>
    </citation>
    <scope>NUCLEOTIDE SEQUENCE [LARGE SCALE GENOMIC DNA]</scope>
    <source>
        <strain evidence="1 2">CLA-JM-H44</strain>
    </source>
</reference>
<sequence>MANQTIMRYQVADYLGVVGTGGDPTFELLGAGVNTLDENPAAQLDTKTYVNDKAASSTIKGYQPQFPFDTDLIKSEKAVMELYKIGRDELTGADAERDYIRVELFEPAASKENTYKARKFRVAVEVASCAGAGGEAIKVTGNLNNVGTFVEGEFNTQTKTFTEAGAEV</sequence>
<evidence type="ECO:0000313" key="1">
    <source>
        <dbReference type="EMBL" id="MEQ2441710.1"/>
    </source>
</evidence>